<comment type="caution">
    <text evidence="1">The sequence shown here is derived from an EMBL/GenBank/DDBJ whole genome shotgun (WGS) entry which is preliminary data.</text>
</comment>
<protein>
    <recommendedName>
        <fullName evidence="3">Tripartite motif-containing protein 2</fullName>
    </recommendedName>
</protein>
<sequence length="252" mass="28249">MASIDSDTMYLYDIRGKEIRSVMIKGQRGFLKKANKTVIYDMALQSNGDIVVSCCDDKVRRVSVSGKITSLINTAPFRPWGVCLTDREEIVVCMTEAGNQSHVAMYTPDGKSKVREITARDRNNKNLFTAPCRVVTNEGQITVINNEENVVSVEQHSGKVLWVYDGSQATLEQNFYPSGMCKDKFSNILVTDYKNQCIHYVNNRGSLLSIIMVKDYGLEYPAGICVDSQSGYIWCGGDHDEVGDVLILKYLR</sequence>
<dbReference type="AlphaFoldDB" id="A0AA88XP62"/>
<organism evidence="1 2">
    <name type="scientific">Pinctada imbricata</name>
    <name type="common">Atlantic pearl-oyster</name>
    <name type="synonym">Pinctada martensii</name>
    <dbReference type="NCBI Taxonomy" id="66713"/>
    <lineage>
        <taxon>Eukaryota</taxon>
        <taxon>Metazoa</taxon>
        <taxon>Spiralia</taxon>
        <taxon>Lophotrochozoa</taxon>
        <taxon>Mollusca</taxon>
        <taxon>Bivalvia</taxon>
        <taxon>Autobranchia</taxon>
        <taxon>Pteriomorphia</taxon>
        <taxon>Pterioida</taxon>
        <taxon>Pterioidea</taxon>
        <taxon>Pteriidae</taxon>
        <taxon>Pinctada</taxon>
    </lineage>
</organism>
<dbReference type="GO" id="GO:0043161">
    <property type="term" value="P:proteasome-mediated ubiquitin-dependent protein catabolic process"/>
    <property type="evidence" value="ECO:0007669"/>
    <property type="project" value="TreeGrafter"/>
</dbReference>
<dbReference type="Gene3D" id="2.120.10.30">
    <property type="entry name" value="TolB, C-terminal domain"/>
    <property type="match status" value="1"/>
</dbReference>
<dbReference type="InterPro" id="IPR050952">
    <property type="entry name" value="TRIM-NHL_E3_ligases"/>
</dbReference>
<proteinExistence type="predicted"/>
<dbReference type="InterPro" id="IPR011042">
    <property type="entry name" value="6-blade_b-propeller_TolB-like"/>
</dbReference>
<dbReference type="GO" id="GO:0000209">
    <property type="term" value="P:protein polyubiquitination"/>
    <property type="evidence" value="ECO:0007669"/>
    <property type="project" value="TreeGrafter"/>
</dbReference>
<dbReference type="PANTHER" id="PTHR24104:SF57">
    <property type="entry name" value="BEE-MILK PROTEIN"/>
    <property type="match status" value="1"/>
</dbReference>
<evidence type="ECO:0008006" key="3">
    <source>
        <dbReference type="Google" id="ProtNLM"/>
    </source>
</evidence>
<keyword evidence="2" id="KW-1185">Reference proteome</keyword>
<dbReference type="GO" id="GO:0061630">
    <property type="term" value="F:ubiquitin protein ligase activity"/>
    <property type="evidence" value="ECO:0007669"/>
    <property type="project" value="TreeGrafter"/>
</dbReference>
<accession>A0AA88XP62</accession>
<dbReference type="SUPFAM" id="SSF101898">
    <property type="entry name" value="NHL repeat"/>
    <property type="match status" value="1"/>
</dbReference>
<reference evidence="1" key="1">
    <citation type="submission" date="2019-08" db="EMBL/GenBank/DDBJ databases">
        <title>The improved chromosome-level genome for the pearl oyster Pinctada fucata martensii using PacBio sequencing and Hi-C.</title>
        <authorList>
            <person name="Zheng Z."/>
        </authorList>
    </citation>
    <scope>NUCLEOTIDE SEQUENCE</scope>
    <source>
        <strain evidence="1">ZZ-2019</strain>
        <tissue evidence="1">Adductor muscle</tissue>
    </source>
</reference>
<gene>
    <name evidence="1" type="ORF">FSP39_000611</name>
</gene>
<evidence type="ECO:0000313" key="1">
    <source>
        <dbReference type="EMBL" id="KAK3089084.1"/>
    </source>
</evidence>
<dbReference type="PANTHER" id="PTHR24104">
    <property type="entry name" value="E3 UBIQUITIN-PROTEIN LIGASE NHLRC1-RELATED"/>
    <property type="match status" value="1"/>
</dbReference>
<name>A0AA88XP62_PINIB</name>
<dbReference type="Proteomes" id="UP001186944">
    <property type="component" value="Unassembled WGS sequence"/>
</dbReference>
<evidence type="ECO:0000313" key="2">
    <source>
        <dbReference type="Proteomes" id="UP001186944"/>
    </source>
</evidence>
<dbReference type="EMBL" id="VSWD01000010">
    <property type="protein sequence ID" value="KAK3089084.1"/>
    <property type="molecule type" value="Genomic_DNA"/>
</dbReference>